<name>A0A844F187_CLOSV</name>
<dbReference type="AlphaFoldDB" id="A0A844F187"/>
<protein>
    <submittedName>
        <fullName evidence="2">DUF3114 domain-containing protein</fullName>
    </submittedName>
</protein>
<dbReference type="InterPro" id="IPR021462">
    <property type="entry name" value="DUF3114"/>
</dbReference>
<reference evidence="2 3" key="1">
    <citation type="submission" date="2019-08" db="EMBL/GenBank/DDBJ databases">
        <title>In-depth cultivation of the pig gut microbiome towards novel bacterial diversity and tailored functional studies.</title>
        <authorList>
            <person name="Wylensek D."/>
            <person name="Hitch T.C.A."/>
            <person name="Clavel T."/>
        </authorList>
    </citation>
    <scope>NUCLEOTIDE SEQUENCE [LARGE SCALE GENOMIC DNA]</scope>
    <source>
        <strain evidence="2 3">BL-389-WT-3D</strain>
    </source>
</reference>
<sequence length="271" mass="31558">MSMYPDPMELLRKCGGYLDIHGMLQLGQGFVFDKNTPPHSEAFGHYAESVRAYCGEQGIMGLKNVTQARMLHQFRMYIDRHNIRYIRGRFKKPGMTDEEALELYVHKPAVEGGLGGQRLLREPARLHNKYPSDSDYKRYAKGRENKKRLAPDFHEEFIVDIHGNFVSQWNVLEEDQKGRVISDIAYYRRKYQKTGEAYDWEGAQRQIMDTESFNYANANANDVMHKMLDIKPPQRYDTDLRRQISSGWKSPSKKNYDYGSDKGDTYSRSSS</sequence>
<feature type="region of interest" description="Disordered" evidence="1">
    <location>
        <begin position="240"/>
        <end position="271"/>
    </location>
</feature>
<dbReference type="EMBL" id="VUMB01000003">
    <property type="protein sequence ID" value="MSS39058.1"/>
    <property type="molecule type" value="Genomic_DNA"/>
</dbReference>
<gene>
    <name evidence="2" type="ORF">FYJ37_01505</name>
</gene>
<evidence type="ECO:0000313" key="2">
    <source>
        <dbReference type="EMBL" id="MSS39058.1"/>
    </source>
</evidence>
<organism evidence="2 3">
    <name type="scientific">Clostridium scindens (strain JCM 10418 / VPI 12708)</name>
    <dbReference type="NCBI Taxonomy" id="29347"/>
    <lineage>
        <taxon>Bacteria</taxon>
        <taxon>Bacillati</taxon>
        <taxon>Bacillota</taxon>
        <taxon>Clostridia</taxon>
        <taxon>Lachnospirales</taxon>
        <taxon>Lachnospiraceae</taxon>
    </lineage>
</organism>
<evidence type="ECO:0000313" key="3">
    <source>
        <dbReference type="Proteomes" id="UP000462363"/>
    </source>
</evidence>
<comment type="caution">
    <text evidence="2">The sequence shown here is derived from an EMBL/GenBank/DDBJ whole genome shotgun (WGS) entry which is preliminary data.</text>
</comment>
<dbReference type="Proteomes" id="UP000462363">
    <property type="component" value="Unassembled WGS sequence"/>
</dbReference>
<accession>A0A844F187</accession>
<dbReference type="Pfam" id="PF11311">
    <property type="entry name" value="DUF3114"/>
    <property type="match status" value="1"/>
</dbReference>
<proteinExistence type="predicted"/>
<evidence type="ECO:0000256" key="1">
    <source>
        <dbReference type="SAM" id="MobiDB-lite"/>
    </source>
</evidence>
<feature type="compositionally biased region" description="Basic and acidic residues" evidence="1">
    <location>
        <begin position="254"/>
        <end position="265"/>
    </location>
</feature>